<dbReference type="GO" id="GO:0005789">
    <property type="term" value="C:endoplasmic reticulum membrane"/>
    <property type="evidence" value="ECO:0007669"/>
    <property type="project" value="UniProtKB-SubCell"/>
</dbReference>
<comment type="similarity">
    <text evidence="2 9">Belongs to the EMC4 family.</text>
</comment>
<evidence type="ECO:0000256" key="7">
    <source>
        <dbReference type="ARBA" id="ARBA00022989"/>
    </source>
</evidence>
<dbReference type="EMBL" id="CAJPEV010002271">
    <property type="protein sequence ID" value="CAG0896358.1"/>
    <property type="molecule type" value="Genomic_DNA"/>
</dbReference>
<reference evidence="11" key="1">
    <citation type="submission" date="2020-11" db="EMBL/GenBank/DDBJ databases">
        <authorList>
            <person name="Tran Van P."/>
        </authorList>
    </citation>
    <scope>NUCLEOTIDE SEQUENCE</scope>
</reference>
<evidence type="ECO:0000256" key="10">
    <source>
        <dbReference type="SAM" id="Phobius"/>
    </source>
</evidence>
<keyword evidence="7 10" id="KW-1133">Transmembrane helix</keyword>
<keyword evidence="12" id="KW-1185">Reference proteome</keyword>
<evidence type="ECO:0000256" key="1">
    <source>
        <dbReference type="ARBA" id="ARBA00004477"/>
    </source>
</evidence>
<evidence type="ECO:0000256" key="4">
    <source>
        <dbReference type="ARBA" id="ARBA00020820"/>
    </source>
</evidence>
<dbReference type="PIRSF" id="PIRSF017207">
    <property type="entry name" value="UCP017207_TM-p85"/>
    <property type="match status" value="1"/>
</dbReference>
<evidence type="ECO:0000256" key="9">
    <source>
        <dbReference type="PIRNR" id="PIRNR017207"/>
    </source>
</evidence>
<keyword evidence="8 9" id="KW-0472">Membrane</keyword>
<dbReference type="OrthoDB" id="369569at2759"/>
<evidence type="ECO:0000256" key="2">
    <source>
        <dbReference type="ARBA" id="ARBA00007715"/>
    </source>
</evidence>
<keyword evidence="5 10" id="KW-0812">Transmembrane</keyword>
<comment type="subcellular location">
    <subcellularLocation>
        <location evidence="1">Endoplasmic reticulum membrane</location>
        <topology evidence="1">Multi-pass membrane protein</topology>
    </subcellularLocation>
</comment>
<evidence type="ECO:0000313" key="11">
    <source>
        <dbReference type="EMBL" id="CAD7249404.1"/>
    </source>
</evidence>
<proteinExistence type="inferred from homology"/>
<keyword evidence="6" id="KW-0256">Endoplasmic reticulum</keyword>
<dbReference type="AlphaFoldDB" id="A0A7R9A8F0"/>
<evidence type="ECO:0000256" key="8">
    <source>
        <dbReference type="ARBA" id="ARBA00023136"/>
    </source>
</evidence>
<dbReference type="PANTHER" id="PTHR19315">
    <property type="entry name" value="ER MEMBRANE PROTEIN COMPLEX SUBUNIT 4"/>
    <property type="match status" value="1"/>
</dbReference>
<accession>A0A7R9A8F0</accession>
<feature type="transmembrane region" description="Helical" evidence="10">
    <location>
        <begin position="95"/>
        <end position="118"/>
    </location>
</feature>
<protein>
    <recommendedName>
        <fullName evidence="4 9">ER membrane protein complex subunit 4</fullName>
    </recommendedName>
</protein>
<gene>
    <name evidence="11" type="ORF">DSTB1V02_LOCUS9201</name>
</gene>
<evidence type="ECO:0000313" key="12">
    <source>
        <dbReference type="Proteomes" id="UP000677054"/>
    </source>
</evidence>
<name>A0A7R9A8F0_9CRUS</name>
<sequence>MGSFIPSVALGASLVYLYRGEMSVNTADRRVAKKFKWTMDFSSRKPPELASPPGFSTTPIQVPVEAQHQGDHHLIVKRSWDLALGPLKQLPMNAFILYMAGNSISIFPIMMVGMMLIRPVKALMTTQATFRMIEGSQSLLQKLVYILGNLACVGLGLYKCQSMGLLPTHASDWLAFLEPQERLEHSYGGIVYRT</sequence>
<evidence type="ECO:0000256" key="5">
    <source>
        <dbReference type="ARBA" id="ARBA00022692"/>
    </source>
</evidence>
<dbReference type="InterPro" id="IPR009445">
    <property type="entry name" value="TMEM85/Emc4"/>
</dbReference>
<dbReference type="EMBL" id="LR901788">
    <property type="protein sequence ID" value="CAD7249404.1"/>
    <property type="molecule type" value="Genomic_DNA"/>
</dbReference>
<dbReference type="Proteomes" id="UP000677054">
    <property type="component" value="Unassembled WGS sequence"/>
</dbReference>
<organism evidence="11">
    <name type="scientific">Darwinula stevensoni</name>
    <dbReference type="NCBI Taxonomy" id="69355"/>
    <lineage>
        <taxon>Eukaryota</taxon>
        <taxon>Metazoa</taxon>
        <taxon>Ecdysozoa</taxon>
        <taxon>Arthropoda</taxon>
        <taxon>Crustacea</taxon>
        <taxon>Oligostraca</taxon>
        <taxon>Ostracoda</taxon>
        <taxon>Podocopa</taxon>
        <taxon>Podocopida</taxon>
        <taxon>Darwinulocopina</taxon>
        <taxon>Darwinuloidea</taxon>
        <taxon>Darwinulidae</taxon>
        <taxon>Darwinula</taxon>
    </lineage>
</organism>
<evidence type="ECO:0000256" key="6">
    <source>
        <dbReference type="ARBA" id="ARBA00022824"/>
    </source>
</evidence>
<evidence type="ECO:0000256" key="3">
    <source>
        <dbReference type="ARBA" id="ARBA00011276"/>
    </source>
</evidence>
<dbReference type="Pfam" id="PF06417">
    <property type="entry name" value="EMC4"/>
    <property type="match status" value="1"/>
</dbReference>
<comment type="subunit">
    <text evidence="3">Component of the ER membrane protein complex (EMC).</text>
</comment>